<name>A0ABM4GRB6_DROKI</name>
<accession>A0ABM4GRB6</accession>
<dbReference type="PANTHER" id="PTHR21112:SF0">
    <property type="entry name" value="CHEMOSENSORY PROTEIN A 29A-RELATED"/>
    <property type="match status" value="1"/>
</dbReference>
<keyword evidence="1" id="KW-1185">Reference proteome</keyword>
<gene>
    <name evidence="2" type="primary">LOC138929678</name>
</gene>
<dbReference type="GeneID" id="138929678"/>
<dbReference type="RefSeq" id="XP_070145274.1">
    <property type="nucleotide sequence ID" value="XM_070289173.1"/>
</dbReference>
<dbReference type="PANTHER" id="PTHR21112">
    <property type="entry name" value="CHEMOSENSORY PROTEIN A 29A-RELATED"/>
    <property type="match status" value="1"/>
</dbReference>
<sequence>MRNEMSLKFLKSLLFLAIAIVGFVRAMYDVRIETFTKIKGDIETLMEFNLRLIGRQHLLNGTIVNHVDFDDTFEIFSHVESFVNGEWKASPMAVRLKVCAFMDRIYGKYWESSLKDSNMPIGKEACPFKKGEYHIKNVEFHADNWATYAKRGQNMIELRILKNNITYGGFVSTGFLIDRNI</sequence>
<reference evidence="1" key="1">
    <citation type="submission" date="2025-05" db="UniProtKB">
        <authorList>
            <consortium name="RefSeq"/>
        </authorList>
    </citation>
    <scope>NUCLEOTIDE SEQUENCE [LARGE SCALE GENOMIC DNA]</scope>
    <source>
        <strain evidence="1">14028-0561.14</strain>
    </source>
</reference>
<proteinExistence type="predicted"/>
<protein>
    <submittedName>
        <fullName evidence="2">Uncharacterized protein</fullName>
    </submittedName>
</protein>
<reference evidence="2" key="2">
    <citation type="submission" date="2025-08" db="UniProtKB">
        <authorList>
            <consortium name="RefSeq"/>
        </authorList>
    </citation>
    <scope>IDENTIFICATION</scope>
    <source>
        <strain evidence="2">14028-0561.14</strain>
        <tissue evidence="2">Whole fly</tissue>
    </source>
</reference>
<dbReference type="Pfam" id="PF06477">
    <property type="entry name" value="DUF1091"/>
    <property type="match status" value="1"/>
</dbReference>
<evidence type="ECO:0000313" key="1">
    <source>
        <dbReference type="Proteomes" id="UP001652661"/>
    </source>
</evidence>
<evidence type="ECO:0000313" key="2">
    <source>
        <dbReference type="RefSeq" id="XP_070145274.1"/>
    </source>
</evidence>
<dbReference type="Proteomes" id="UP001652661">
    <property type="component" value="Chromosome 2L"/>
</dbReference>
<organism evidence="1 2">
    <name type="scientific">Drosophila kikkawai</name>
    <name type="common">Fruit fly</name>
    <dbReference type="NCBI Taxonomy" id="30033"/>
    <lineage>
        <taxon>Eukaryota</taxon>
        <taxon>Metazoa</taxon>
        <taxon>Ecdysozoa</taxon>
        <taxon>Arthropoda</taxon>
        <taxon>Hexapoda</taxon>
        <taxon>Insecta</taxon>
        <taxon>Pterygota</taxon>
        <taxon>Neoptera</taxon>
        <taxon>Endopterygota</taxon>
        <taxon>Diptera</taxon>
        <taxon>Brachycera</taxon>
        <taxon>Muscomorpha</taxon>
        <taxon>Ephydroidea</taxon>
        <taxon>Drosophilidae</taxon>
        <taxon>Drosophila</taxon>
        <taxon>Sophophora</taxon>
    </lineage>
</organism>
<dbReference type="InterPro" id="IPR010512">
    <property type="entry name" value="DUF1091"/>
</dbReference>